<evidence type="ECO:0000313" key="1">
    <source>
        <dbReference type="EMBL" id="USQ12547.1"/>
    </source>
</evidence>
<dbReference type="EMBL" id="CP071528">
    <property type="protein sequence ID" value="USQ15233.1"/>
    <property type="molecule type" value="Genomic_DNA"/>
</dbReference>
<gene>
    <name evidence="2" type="ORF">J2N86_00215</name>
    <name evidence="1" type="ORF">J2N86_07370</name>
    <name evidence="3" type="ORF">J2N86_14810</name>
    <name evidence="4" type="ORF">J2N86_15830</name>
</gene>
<evidence type="ECO:0000313" key="3">
    <source>
        <dbReference type="EMBL" id="USQ15233.1"/>
    </source>
</evidence>
<protein>
    <submittedName>
        <fullName evidence="2">DUF2442 domain-containing protein</fullName>
    </submittedName>
</protein>
<organism evidence="2 5">
    <name type="scientific">Legionella lytica</name>
    <dbReference type="NCBI Taxonomy" id="96232"/>
    <lineage>
        <taxon>Bacteria</taxon>
        <taxon>Pseudomonadati</taxon>
        <taxon>Pseudomonadota</taxon>
        <taxon>Gammaproteobacteria</taxon>
        <taxon>Legionellales</taxon>
        <taxon>Legionellaceae</taxon>
        <taxon>Legionella</taxon>
    </lineage>
</organism>
<keyword evidence="4" id="KW-0808">Transferase</keyword>
<reference evidence="2" key="1">
    <citation type="submission" date="2021-03" db="EMBL/GenBank/DDBJ databases">
        <title>Legionella lytica PCM 2298.</title>
        <authorList>
            <person name="Koper P."/>
        </authorList>
    </citation>
    <scope>NUCLEOTIDE SEQUENCE</scope>
    <source>
        <strain evidence="2">PCM 2298</strain>
        <plasmid evidence="3">pLlyPCM2298_1</plasmid>
        <plasmid evidence="4">pLlyPCM2298_2</plasmid>
    </source>
</reference>
<dbReference type="EMBL" id="CP071529">
    <property type="protein sequence ID" value="USQ15614.1"/>
    <property type="molecule type" value="Genomic_DNA"/>
</dbReference>
<keyword evidence="3" id="KW-0614">Plasmid</keyword>
<dbReference type="Proteomes" id="UP001057474">
    <property type="component" value="Plasmid pLlyPCM2298_2"/>
</dbReference>
<sequence length="105" mass="11871">MRTKSVTKENIAPGIVCTAPWRLTKVKPLQNYEIEVEFNDGTHGFVEMITLIMSERAGIFAALKDRDVFNQAHLEYGVLTWPGEIDLAPDAMHDAIKQKGRWVLS</sequence>
<name>A0ABY4Y838_9GAMM</name>
<dbReference type="Proteomes" id="UP001057474">
    <property type="component" value="Chromosome"/>
</dbReference>
<dbReference type="Proteomes" id="UP001057474">
    <property type="component" value="Plasmid pLlyPCM2298_1"/>
</dbReference>
<dbReference type="InterPro" id="IPR036782">
    <property type="entry name" value="NE0471-like_N"/>
</dbReference>
<geneLocation type="plasmid" evidence="4 5">
    <name>pLlyPCM2298_2</name>
</geneLocation>
<evidence type="ECO:0000313" key="4">
    <source>
        <dbReference type="EMBL" id="USQ15614.1"/>
    </source>
</evidence>
<dbReference type="SUPFAM" id="SSF143880">
    <property type="entry name" value="NE0471 N-terminal domain-like"/>
    <property type="match status" value="1"/>
</dbReference>
<dbReference type="InterPro" id="IPR018841">
    <property type="entry name" value="DUF2442"/>
</dbReference>
<dbReference type="EMBL" id="CP071527">
    <property type="protein sequence ID" value="USQ12547.1"/>
    <property type="molecule type" value="Genomic_DNA"/>
</dbReference>
<keyword evidence="5" id="KW-1185">Reference proteome</keyword>
<proteinExistence type="predicted"/>
<evidence type="ECO:0000313" key="2">
    <source>
        <dbReference type="EMBL" id="USQ13809.1"/>
    </source>
</evidence>
<dbReference type="Gene3D" id="3.30.2020.10">
    <property type="entry name" value="NE0471-like N-terminal domain"/>
    <property type="match status" value="1"/>
</dbReference>
<dbReference type="EMBL" id="CP071527">
    <property type="protein sequence ID" value="USQ13809.1"/>
    <property type="molecule type" value="Genomic_DNA"/>
</dbReference>
<evidence type="ECO:0000313" key="5">
    <source>
        <dbReference type="Proteomes" id="UP001057474"/>
    </source>
</evidence>
<dbReference type="GO" id="GO:0016740">
    <property type="term" value="F:transferase activity"/>
    <property type="evidence" value="ECO:0007669"/>
    <property type="project" value="UniProtKB-KW"/>
</dbReference>
<dbReference type="Pfam" id="PF10387">
    <property type="entry name" value="DUF2442"/>
    <property type="match status" value="1"/>
</dbReference>
<geneLocation type="plasmid" evidence="3 5">
    <name>pLlyPCM2298_1</name>
</geneLocation>
<dbReference type="RefSeq" id="WP_252578686.1">
    <property type="nucleotide sequence ID" value="NZ_CP071527.1"/>
</dbReference>
<accession>A0ABY4Y838</accession>